<feature type="transmembrane region" description="Helical" evidence="4">
    <location>
        <begin position="334"/>
        <end position="357"/>
    </location>
</feature>
<keyword evidence="7" id="KW-1185">Reference proteome</keyword>
<feature type="transmembrane region" description="Helical" evidence="4">
    <location>
        <begin position="110"/>
        <end position="131"/>
    </location>
</feature>
<gene>
    <name evidence="6" type="ORF">XAC3562_970005</name>
</gene>
<evidence type="ECO:0000256" key="4">
    <source>
        <dbReference type="SAM" id="Phobius"/>
    </source>
</evidence>
<protein>
    <submittedName>
        <fullName evidence="6">Transmembrane protein</fullName>
    </submittedName>
</protein>
<dbReference type="InterPro" id="IPR020846">
    <property type="entry name" value="MFS_dom"/>
</dbReference>
<keyword evidence="3 4" id="KW-0472">Membrane</keyword>
<evidence type="ECO:0000256" key="3">
    <source>
        <dbReference type="ARBA" id="ARBA00023136"/>
    </source>
</evidence>
<feature type="domain" description="Major facilitator superfamily (MFS) profile" evidence="5">
    <location>
        <begin position="11"/>
        <end position="388"/>
    </location>
</feature>
<dbReference type="SUPFAM" id="SSF103473">
    <property type="entry name" value="MFS general substrate transporter"/>
    <property type="match status" value="1"/>
</dbReference>
<feature type="transmembrane region" description="Helical" evidence="4">
    <location>
        <begin position="363"/>
        <end position="383"/>
    </location>
</feature>
<sequence length="403" mass="40986">MRSPHPPVLSAVAFPASQGLPSGLSIGSIALLILGVQPILLGTLVEQKLITLSGVGIVAMGEIVALGLGVALGDALLPHRWQRQVAVLAALLAALLDLATTQAVGDTAFVLVRAAAGLAEGLLLWVATLTIVRAAKPDRVTAVFMLTQAVAQIALANLLAWWVLPSTGWKGGFVALGAVTLCAALLAPLLPATLSAVSATAPASHVRWSPTTLLPLLIAFVQMAAIGALWAYLEPLGLRAGLDAGAVQAHTSLVLTLQIVGALAAIWWVRRLGHARTLVVGSLVLAAVAATMARAAPAGTAAFTVACVGFGLVWMFLMPFHVGLAFDADAHGRVAVLVPAVQLLGSAAGPLLASLLLQHDDPAPVPVFSLAAALLAAVLAAAAGRDQRHHAPPTGAQPSKGDR</sequence>
<dbReference type="Pfam" id="PF07690">
    <property type="entry name" value="MFS_1"/>
    <property type="match status" value="1"/>
</dbReference>
<feature type="transmembrane region" description="Helical" evidence="4">
    <location>
        <begin position="277"/>
        <end position="296"/>
    </location>
</feature>
<feature type="transmembrane region" description="Helical" evidence="4">
    <location>
        <begin position="52"/>
        <end position="73"/>
    </location>
</feature>
<organism evidence="6 7">
    <name type="scientific">Xanthomonas citri pv. citri</name>
    <dbReference type="NCBI Taxonomy" id="611301"/>
    <lineage>
        <taxon>Bacteria</taxon>
        <taxon>Pseudomonadati</taxon>
        <taxon>Pseudomonadota</taxon>
        <taxon>Gammaproteobacteria</taxon>
        <taxon>Lysobacterales</taxon>
        <taxon>Lysobacteraceae</taxon>
        <taxon>Xanthomonas</taxon>
    </lineage>
</organism>
<keyword evidence="2 4" id="KW-1133">Transmembrane helix</keyword>
<evidence type="ECO:0000256" key="1">
    <source>
        <dbReference type="ARBA" id="ARBA00022692"/>
    </source>
</evidence>
<dbReference type="GO" id="GO:0022857">
    <property type="term" value="F:transmembrane transporter activity"/>
    <property type="evidence" value="ECO:0007669"/>
    <property type="project" value="InterPro"/>
</dbReference>
<evidence type="ECO:0000313" key="7">
    <source>
        <dbReference type="Proteomes" id="UP000052230"/>
    </source>
</evidence>
<feature type="transmembrane region" description="Helical" evidence="4">
    <location>
        <begin position="143"/>
        <end position="164"/>
    </location>
</feature>
<dbReference type="EMBL" id="CCXZ01000196">
    <property type="protein sequence ID" value="CEG19222.1"/>
    <property type="molecule type" value="Genomic_DNA"/>
</dbReference>
<feature type="transmembrane region" description="Helical" evidence="4">
    <location>
        <begin position="176"/>
        <end position="201"/>
    </location>
</feature>
<dbReference type="KEGG" id="xcm:J164_04371"/>
<keyword evidence="1 4" id="KW-0812">Transmembrane</keyword>
<dbReference type="KEGG" id="xcu:J159_04370"/>
<dbReference type="KEGG" id="xcn:J169_04418"/>
<feature type="transmembrane region" description="Helical" evidence="4">
    <location>
        <begin position="302"/>
        <end position="322"/>
    </location>
</feature>
<feature type="transmembrane region" description="Helical" evidence="4">
    <location>
        <begin position="213"/>
        <end position="233"/>
    </location>
</feature>
<dbReference type="InterPro" id="IPR011701">
    <property type="entry name" value="MFS"/>
</dbReference>
<dbReference type="PROSITE" id="PS50850">
    <property type="entry name" value="MFS"/>
    <property type="match status" value="1"/>
</dbReference>
<comment type="caution">
    <text evidence="6">The sequence shown here is derived from an EMBL/GenBank/DDBJ whole genome shotgun (WGS) entry which is preliminary data.</text>
</comment>
<reference evidence="6 7" key="1">
    <citation type="submission" date="2014-09" db="EMBL/GenBank/DDBJ databases">
        <authorList>
            <person name="Regsiter A."/>
        </authorList>
    </citation>
    <scope>NUCLEOTIDE SEQUENCE [LARGE SCALE GENOMIC DNA]</scope>
</reference>
<dbReference type="KEGG" id="xcf:J172_04411"/>
<accession>A0A0U5FSF6</accession>
<evidence type="ECO:0000259" key="5">
    <source>
        <dbReference type="PROSITE" id="PS50850"/>
    </source>
</evidence>
<dbReference type="Gene3D" id="1.20.1250.20">
    <property type="entry name" value="MFS general substrate transporter like domains"/>
    <property type="match status" value="1"/>
</dbReference>
<dbReference type="InterPro" id="IPR036259">
    <property type="entry name" value="MFS_trans_sf"/>
</dbReference>
<name>A0A0U5FSF6_XANCI</name>
<evidence type="ECO:0000313" key="6">
    <source>
        <dbReference type="EMBL" id="CEG19222.1"/>
    </source>
</evidence>
<feature type="transmembrane region" description="Helical" evidence="4">
    <location>
        <begin position="253"/>
        <end position="270"/>
    </location>
</feature>
<dbReference type="KEGG" id="xcw:J162_04376"/>
<feature type="transmembrane region" description="Helical" evidence="4">
    <location>
        <begin position="20"/>
        <end position="40"/>
    </location>
</feature>
<proteinExistence type="predicted"/>
<dbReference type="AlphaFoldDB" id="A0A0U5FSF6"/>
<dbReference type="KEGG" id="xcr:J163_04371"/>
<dbReference type="Proteomes" id="UP000052230">
    <property type="component" value="Unassembled WGS sequence"/>
</dbReference>
<evidence type="ECO:0000256" key="2">
    <source>
        <dbReference type="ARBA" id="ARBA00022989"/>
    </source>
</evidence>